<accession>A0ACC2X5B2</accession>
<keyword evidence="2" id="KW-1185">Reference proteome</keyword>
<protein>
    <submittedName>
        <fullName evidence="1">Uncharacterized protein</fullName>
    </submittedName>
</protein>
<dbReference type="EMBL" id="JASBWV010000028">
    <property type="protein sequence ID" value="KAJ9118529.1"/>
    <property type="molecule type" value="Genomic_DNA"/>
</dbReference>
<sequence length="65" mass="7348">KSTNSPKHETTMGLLANLVISGFQESEVLQKLKMPGRFKLKTGEIPEKLSYTAFQKFGLRPIRPE</sequence>
<feature type="non-terminal residue" evidence="1">
    <location>
        <position position="1"/>
    </location>
</feature>
<organism evidence="1 2">
    <name type="scientific">Naganishia onofrii</name>
    <dbReference type="NCBI Taxonomy" id="1851511"/>
    <lineage>
        <taxon>Eukaryota</taxon>
        <taxon>Fungi</taxon>
        <taxon>Dikarya</taxon>
        <taxon>Basidiomycota</taxon>
        <taxon>Agaricomycotina</taxon>
        <taxon>Tremellomycetes</taxon>
        <taxon>Filobasidiales</taxon>
        <taxon>Filobasidiaceae</taxon>
        <taxon>Naganishia</taxon>
    </lineage>
</organism>
<evidence type="ECO:0000313" key="2">
    <source>
        <dbReference type="Proteomes" id="UP001234202"/>
    </source>
</evidence>
<proteinExistence type="predicted"/>
<gene>
    <name evidence="1" type="ORF">QFC24_006183</name>
</gene>
<reference evidence="1" key="1">
    <citation type="submission" date="2023-04" db="EMBL/GenBank/DDBJ databases">
        <title>Draft Genome sequencing of Naganishia species isolated from polar environments using Oxford Nanopore Technology.</title>
        <authorList>
            <person name="Leo P."/>
            <person name="Venkateswaran K."/>
        </authorList>
    </citation>
    <scope>NUCLEOTIDE SEQUENCE</scope>
    <source>
        <strain evidence="1">DBVPG 5303</strain>
    </source>
</reference>
<comment type="caution">
    <text evidence="1">The sequence shown here is derived from an EMBL/GenBank/DDBJ whole genome shotgun (WGS) entry which is preliminary data.</text>
</comment>
<name>A0ACC2X5B2_9TREE</name>
<dbReference type="Proteomes" id="UP001234202">
    <property type="component" value="Unassembled WGS sequence"/>
</dbReference>
<evidence type="ECO:0000313" key="1">
    <source>
        <dbReference type="EMBL" id="KAJ9118529.1"/>
    </source>
</evidence>